<comment type="similarity">
    <text evidence="2">Belongs to the plant ACBP60 protein family.</text>
</comment>
<evidence type="ECO:0000313" key="13">
    <source>
        <dbReference type="Proteomes" id="UP000326396"/>
    </source>
</evidence>
<evidence type="ECO:0000256" key="1">
    <source>
        <dbReference type="ARBA" id="ARBA00004123"/>
    </source>
</evidence>
<feature type="domain" description="Calmodulin binding protein central" evidence="10">
    <location>
        <begin position="279"/>
        <end position="344"/>
    </location>
</feature>
<feature type="domain" description="Calmodulin binding protein C-terminal" evidence="11">
    <location>
        <begin position="350"/>
        <end position="412"/>
    </location>
</feature>
<keyword evidence="7" id="KW-0539">Nucleus</keyword>
<dbReference type="InterPro" id="IPR046831">
    <property type="entry name" value="Calmodulin_bind_N"/>
</dbReference>
<comment type="subcellular location">
    <subcellularLocation>
        <location evidence="1">Nucleus</location>
    </subcellularLocation>
</comment>
<evidence type="ECO:0000256" key="5">
    <source>
        <dbReference type="ARBA" id="ARBA00023159"/>
    </source>
</evidence>
<evidence type="ECO:0000259" key="9">
    <source>
        <dbReference type="Pfam" id="PF07887"/>
    </source>
</evidence>
<dbReference type="Pfam" id="PF07887">
    <property type="entry name" value="Calmodulin_bind"/>
    <property type="match status" value="1"/>
</dbReference>
<dbReference type="InterPro" id="IPR012416">
    <property type="entry name" value="CBP60"/>
</dbReference>
<keyword evidence="4" id="KW-0238">DNA-binding</keyword>
<dbReference type="PANTHER" id="PTHR31713:SF79">
    <property type="entry name" value="CALMODULIN-BINDING PROTEIN60"/>
    <property type="match status" value="1"/>
</dbReference>
<keyword evidence="6" id="KW-0804">Transcription</keyword>
<keyword evidence="3" id="KW-0805">Transcription regulation</keyword>
<sequence>MLAILSTTASPLVIRYLFMVVITGTDSIATDIARKKAVDPPEQPSSSSSDDSRPRKRPSFRNVVLEVMNFRKLHDYLEPILEPLVRKVVKEEVESAMEKHRASLNWDYLYKEESSVPRRLQLQFLSGLSLPVFTGTRIEGGDCSTLKVALIDACTGKTVSSGIEASAAVEIVVLEGDFDSNEDNDWTLEEFANNIVRERQGKKNLLTGNAVLNLREGIGLVGDLSFTDNSSWTRSRKFRLGAQVIDKCDGDRVREAKTESFVVRDHRGELYKKHHPPYLSDDVWRLEKIGKDGAFHKRLNKEKIKTVKDFLALSYLDPTRLRNILGSGMSTKMWEVVVEHARRCMIDDKKLYLYCPPSLNGNGVVFNVVGQVLGVLSDRKYVVADNLSEFERDEAHKLVVSAFRHTEEIVSYDDEASLRTGTCSISEDIYPLNPQIITEDPDRSKITTSHKKGRFDYPPMSALSPDVNVMPTIFPLGDGDSLDEYGLNSMETDELRFDHDESLNLTDTLICDSVSLKGHDDGDIQYFGTSSSSQMDLQLAVDGFLFPVSAIGKAQRRWKIVSSVLKWLSLMLEIRERDIMKYMTPG</sequence>
<accession>A0A5N6NKP3</accession>
<keyword evidence="5" id="KW-0010">Activator</keyword>
<evidence type="ECO:0000256" key="7">
    <source>
        <dbReference type="ARBA" id="ARBA00023242"/>
    </source>
</evidence>
<dbReference type="GO" id="GO:0043565">
    <property type="term" value="F:sequence-specific DNA binding"/>
    <property type="evidence" value="ECO:0007669"/>
    <property type="project" value="TreeGrafter"/>
</dbReference>
<dbReference type="Pfam" id="PF20451">
    <property type="entry name" value="Calmod_bind_M"/>
    <property type="match status" value="1"/>
</dbReference>
<evidence type="ECO:0000313" key="12">
    <source>
        <dbReference type="EMBL" id="KAD4888993.1"/>
    </source>
</evidence>
<evidence type="ECO:0000256" key="3">
    <source>
        <dbReference type="ARBA" id="ARBA00023015"/>
    </source>
</evidence>
<protein>
    <submittedName>
        <fullName evidence="12">Uncharacterized protein</fullName>
    </submittedName>
</protein>
<dbReference type="PANTHER" id="PTHR31713">
    <property type="entry name" value="OS02G0177800 PROTEIN"/>
    <property type="match status" value="1"/>
</dbReference>
<reference evidence="12 13" key="1">
    <citation type="submission" date="2019-05" db="EMBL/GenBank/DDBJ databases">
        <title>Mikania micrantha, genome provides insights into the molecular mechanism of rapid growth.</title>
        <authorList>
            <person name="Liu B."/>
        </authorList>
    </citation>
    <scope>NUCLEOTIDE SEQUENCE [LARGE SCALE GENOMIC DNA]</scope>
    <source>
        <strain evidence="12">NLD-2019</strain>
        <tissue evidence="12">Leaf</tissue>
    </source>
</reference>
<feature type="domain" description="Calmodulin binding protein-like N-terminal" evidence="9">
    <location>
        <begin position="120"/>
        <end position="266"/>
    </location>
</feature>
<evidence type="ECO:0000256" key="4">
    <source>
        <dbReference type="ARBA" id="ARBA00023125"/>
    </source>
</evidence>
<dbReference type="Proteomes" id="UP000326396">
    <property type="component" value="Linkage Group LG19"/>
</dbReference>
<dbReference type="EMBL" id="SZYD01000011">
    <property type="protein sequence ID" value="KAD4888993.1"/>
    <property type="molecule type" value="Genomic_DNA"/>
</dbReference>
<dbReference type="InterPro" id="IPR046830">
    <property type="entry name" value="Calmod_bind_M"/>
</dbReference>
<organism evidence="12 13">
    <name type="scientific">Mikania micrantha</name>
    <name type="common">bitter vine</name>
    <dbReference type="NCBI Taxonomy" id="192012"/>
    <lineage>
        <taxon>Eukaryota</taxon>
        <taxon>Viridiplantae</taxon>
        <taxon>Streptophyta</taxon>
        <taxon>Embryophyta</taxon>
        <taxon>Tracheophyta</taxon>
        <taxon>Spermatophyta</taxon>
        <taxon>Magnoliopsida</taxon>
        <taxon>eudicotyledons</taxon>
        <taxon>Gunneridae</taxon>
        <taxon>Pentapetalae</taxon>
        <taxon>asterids</taxon>
        <taxon>campanulids</taxon>
        <taxon>Asterales</taxon>
        <taxon>Asteraceae</taxon>
        <taxon>Asteroideae</taxon>
        <taxon>Heliantheae alliance</taxon>
        <taxon>Eupatorieae</taxon>
        <taxon>Mikania</taxon>
    </lineage>
</organism>
<dbReference type="GO" id="GO:0005634">
    <property type="term" value="C:nucleus"/>
    <property type="evidence" value="ECO:0007669"/>
    <property type="project" value="UniProtKB-SubCell"/>
</dbReference>
<keyword evidence="13" id="KW-1185">Reference proteome</keyword>
<dbReference type="GO" id="GO:0005516">
    <property type="term" value="F:calmodulin binding"/>
    <property type="evidence" value="ECO:0007669"/>
    <property type="project" value="InterPro"/>
</dbReference>
<feature type="region of interest" description="Disordered" evidence="8">
    <location>
        <begin position="33"/>
        <end position="57"/>
    </location>
</feature>
<gene>
    <name evidence="12" type="ORF">E3N88_21066</name>
</gene>
<dbReference type="GO" id="GO:0003700">
    <property type="term" value="F:DNA-binding transcription factor activity"/>
    <property type="evidence" value="ECO:0007669"/>
    <property type="project" value="TreeGrafter"/>
</dbReference>
<evidence type="ECO:0000256" key="2">
    <source>
        <dbReference type="ARBA" id="ARBA00007214"/>
    </source>
</evidence>
<evidence type="ECO:0000259" key="10">
    <source>
        <dbReference type="Pfam" id="PF20451"/>
    </source>
</evidence>
<dbReference type="Pfam" id="PF20452">
    <property type="entry name" value="Calmod_bind_C"/>
    <property type="match status" value="1"/>
</dbReference>
<dbReference type="InterPro" id="IPR046829">
    <property type="entry name" value="Calmod_bind_C"/>
</dbReference>
<evidence type="ECO:0000256" key="8">
    <source>
        <dbReference type="SAM" id="MobiDB-lite"/>
    </source>
</evidence>
<dbReference type="OrthoDB" id="1604062at2759"/>
<comment type="caution">
    <text evidence="12">The sequence shown here is derived from an EMBL/GenBank/DDBJ whole genome shotgun (WGS) entry which is preliminary data.</text>
</comment>
<evidence type="ECO:0000256" key="6">
    <source>
        <dbReference type="ARBA" id="ARBA00023163"/>
    </source>
</evidence>
<evidence type="ECO:0000259" key="11">
    <source>
        <dbReference type="Pfam" id="PF20452"/>
    </source>
</evidence>
<name>A0A5N6NKP3_9ASTR</name>
<proteinExistence type="inferred from homology"/>
<dbReference type="AlphaFoldDB" id="A0A5N6NKP3"/>
<dbReference type="GO" id="GO:0080142">
    <property type="term" value="P:regulation of salicylic acid biosynthetic process"/>
    <property type="evidence" value="ECO:0007669"/>
    <property type="project" value="TreeGrafter"/>
</dbReference>